<evidence type="ECO:0000256" key="1">
    <source>
        <dbReference type="SAM" id="Phobius"/>
    </source>
</evidence>
<reference evidence="2" key="1">
    <citation type="submission" date="2021-01" db="EMBL/GenBank/DDBJ databases">
        <authorList>
            <consortium name="Genoscope - CEA"/>
            <person name="William W."/>
        </authorList>
    </citation>
    <scope>NUCLEOTIDE SEQUENCE</scope>
</reference>
<keyword evidence="1" id="KW-0472">Membrane</keyword>
<keyword evidence="3" id="KW-1185">Reference proteome</keyword>
<protein>
    <recommendedName>
        <fullName evidence="4">Transmembrane protein</fullName>
    </recommendedName>
</protein>
<organism evidence="2 3">
    <name type="scientific">Paramecium sonneborni</name>
    <dbReference type="NCBI Taxonomy" id="65129"/>
    <lineage>
        <taxon>Eukaryota</taxon>
        <taxon>Sar</taxon>
        <taxon>Alveolata</taxon>
        <taxon>Ciliophora</taxon>
        <taxon>Intramacronucleata</taxon>
        <taxon>Oligohymenophorea</taxon>
        <taxon>Peniculida</taxon>
        <taxon>Parameciidae</taxon>
        <taxon>Paramecium</taxon>
    </lineage>
</organism>
<keyword evidence="1" id="KW-1133">Transmembrane helix</keyword>
<evidence type="ECO:0000313" key="2">
    <source>
        <dbReference type="EMBL" id="CAD8054353.1"/>
    </source>
</evidence>
<proteinExistence type="predicted"/>
<evidence type="ECO:0000313" key="3">
    <source>
        <dbReference type="Proteomes" id="UP000692954"/>
    </source>
</evidence>
<feature type="transmembrane region" description="Helical" evidence="1">
    <location>
        <begin position="130"/>
        <end position="150"/>
    </location>
</feature>
<sequence length="240" mass="29203">MEKTINKNEKNLRDLKKHDSKFFFIVNESMNKSEFLKYKKKLKIWEESSSKTLWQINYVFSHLFDFCILQYLQQIFSYMHLYIHFQIASKQETIVDQIQLIFNGFFFFEIVGLLSLPLLSYIIGRIKFKFIFLIASLEPILFLTSAYKQIIAKVQIYQVAIYYLYIFVYISCLIQSMLLFIMLLYRANLADTREKVKYNGFFFIQLTFYLNRHTLQWLIFTNIKFQYQYFLLQQDFVISH</sequence>
<dbReference type="Proteomes" id="UP000692954">
    <property type="component" value="Unassembled WGS sequence"/>
</dbReference>
<feature type="transmembrane region" description="Helical" evidence="1">
    <location>
        <begin position="100"/>
        <end position="123"/>
    </location>
</feature>
<feature type="transmembrane region" description="Helical" evidence="1">
    <location>
        <begin position="162"/>
        <end position="185"/>
    </location>
</feature>
<keyword evidence="1" id="KW-0812">Transmembrane</keyword>
<evidence type="ECO:0008006" key="4">
    <source>
        <dbReference type="Google" id="ProtNLM"/>
    </source>
</evidence>
<dbReference type="AlphaFoldDB" id="A0A8S1KJG4"/>
<comment type="caution">
    <text evidence="2">The sequence shown here is derived from an EMBL/GenBank/DDBJ whole genome shotgun (WGS) entry which is preliminary data.</text>
</comment>
<gene>
    <name evidence="2" type="ORF">PSON_ATCC_30995.1.T0080239</name>
</gene>
<name>A0A8S1KJG4_9CILI</name>
<accession>A0A8S1KJG4</accession>
<dbReference type="EMBL" id="CAJJDN010000008">
    <property type="protein sequence ID" value="CAD8054353.1"/>
    <property type="molecule type" value="Genomic_DNA"/>
</dbReference>